<evidence type="ECO:0000313" key="1">
    <source>
        <dbReference type="EMBL" id="CRZ09743.1"/>
    </source>
</evidence>
<name>A0A0H5R6J5_9EUKA</name>
<organism evidence="1">
    <name type="scientific">Spongospora subterranea</name>
    <dbReference type="NCBI Taxonomy" id="70186"/>
    <lineage>
        <taxon>Eukaryota</taxon>
        <taxon>Sar</taxon>
        <taxon>Rhizaria</taxon>
        <taxon>Endomyxa</taxon>
        <taxon>Phytomyxea</taxon>
        <taxon>Plasmodiophorida</taxon>
        <taxon>Plasmodiophoridae</taxon>
        <taxon>Spongospora</taxon>
    </lineage>
</organism>
<dbReference type="EMBL" id="HACM01009301">
    <property type="protein sequence ID" value="CRZ09743.1"/>
    <property type="molecule type" value="Transcribed_RNA"/>
</dbReference>
<proteinExistence type="predicted"/>
<sequence length="121" mass="13855">MCYYVELGCYLPNSDYNGLIIVLMREPSPADDIWVTSLINTTEVLLSASSRTNRPALLSKCFFFINETSIVAMLKSKEWFPGEYGLPMENTPRSMTCRLWAISTDMTISGAESRRDKRNRR</sequence>
<dbReference type="AlphaFoldDB" id="A0A0H5R6J5"/>
<protein>
    <submittedName>
        <fullName evidence="1">Uncharacterized protein</fullName>
    </submittedName>
</protein>
<reference evidence="1" key="1">
    <citation type="submission" date="2015-04" db="EMBL/GenBank/DDBJ databases">
        <title>The genome sequence of the plant pathogenic Rhizarian Plasmodiophora brassicae reveals insights in its biotrophic life cycle and the origin of chitin synthesis.</title>
        <authorList>
            <person name="Schwelm A."/>
            <person name="Fogelqvist J."/>
            <person name="Knaust A."/>
            <person name="Julke S."/>
            <person name="Lilja T."/>
            <person name="Dhandapani V."/>
            <person name="Bonilla-Rosso G."/>
            <person name="Karlsson M."/>
            <person name="Shevchenko A."/>
            <person name="Choi S.R."/>
            <person name="Kim H.G."/>
            <person name="Park J.Y."/>
            <person name="Lim Y.P."/>
            <person name="Ludwig-Muller J."/>
            <person name="Dixelius C."/>
        </authorList>
    </citation>
    <scope>NUCLEOTIDE SEQUENCE</scope>
    <source>
        <tissue evidence="1">Potato root galls</tissue>
    </source>
</reference>
<accession>A0A0H5R6J5</accession>